<name>A0A917INZ2_9MICC</name>
<evidence type="ECO:0000256" key="1">
    <source>
        <dbReference type="ARBA" id="ARBA00004196"/>
    </source>
</evidence>
<dbReference type="GO" id="GO:1901678">
    <property type="term" value="P:iron coordination entity transport"/>
    <property type="evidence" value="ECO:0007669"/>
    <property type="project" value="UniProtKB-ARBA"/>
</dbReference>
<dbReference type="InterPro" id="IPR051313">
    <property type="entry name" value="Bact_iron-sidero_bind"/>
</dbReference>
<comment type="similarity">
    <text evidence="2">Belongs to the bacterial solute-binding protein 8 family.</text>
</comment>
<dbReference type="InterPro" id="IPR002491">
    <property type="entry name" value="ABC_transptr_periplasmic_BD"/>
</dbReference>
<keyword evidence="4 6" id="KW-0732">Signal</keyword>
<comment type="subcellular location">
    <subcellularLocation>
        <location evidence="1">Cell envelope</location>
    </subcellularLocation>
</comment>
<dbReference type="SUPFAM" id="SSF53807">
    <property type="entry name" value="Helical backbone' metal receptor"/>
    <property type="match status" value="1"/>
</dbReference>
<gene>
    <name evidence="8" type="ORF">GCM10007359_04380</name>
</gene>
<feature type="compositionally biased region" description="Low complexity" evidence="5">
    <location>
        <begin position="27"/>
        <end position="46"/>
    </location>
</feature>
<evidence type="ECO:0000256" key="5">
    <source>
        <dbReference type="SAM" id="MobiDB-lite"/>
    </source>
</evidence>
<feature type="signal peptide" evidence="6">
    <location>
        <begin position="1"/>
        <end position="21"/>
    </location>
</feature>
<keyword evidence="3" id="KW-0813">Transport</keyword>
<evidence type="ECO:0000256" key="6">
    <source>
        <dbReference type="SAM" id="SignalP"/>
    </source>
</evidence>
<dbReference type="EMBL" id="BMDC01000001">
    <property type="protein sequence ID" value="GGH58322.1"/>
    <property type="molecule type" value="Genomic_DNA"/>
</dbReference>
<dbReference type="PANTHER" id="PTHR30532">
    <property type="entry name" value="IRON III DICITRATE-BINDING PERIPLASMIC PROTEIN"/>
    <property type="match status" value="1"/>
</dbReference>
<evidence type="ECO:0000256" key="4">
    <source>
        <dbReference type="ARBA" id="ARBA00022729"/>
    </source>
</evidence>
<dbReference type="GO" id="GO:0030288">
    <property type="term" value="C:outer membrane-bounded periplasmic space"/>
    <property type="evidence" value="ECO:0007669"/>
    <property type="project" value="TreeGrafter"/>
</dbReference>
<dbReference type="AlphaFoldDB" id="A0A917INZ2"/>
<evidence type="ECO:0000313" key="9">
    <source>
        <dbReference type="Proteomes" id="UP000600171"/>
    </source>
</evidence>
<feature type="chain" id="PRO_5038657587" evidence="6">
    <location>
        <begin position="22"/>
        <end position="334"/>
    </location>
</feature>
<evidence type="ECO:0000259" key="7">
    <source>
        <dbReference type="PROSITE" id="PS50983"/>
    </source>
</evidence>
<evidence type="ECO:0000256" key="3">
    <source>
        <dbReference type="ARBA" id="ARBA00022448"/>
    </source>
</evidence>
<comment type="caution">
    <text evidence="8">The sequence shown here is derived from an EMBL/GenBank/DDBJ whole genome shotgun (WGS) entry which is preliminary data.</text>
</comment>
<dbReference type="RefSeq" id="WP_188358690.1">
    <property type="nucleotide sequence ID" value="NZ_BMDC01000001.1"/>
</dbReference>
<feature type="region of interest" description="Disordered" evidence="5">
    <location>
        <begin position="27"/>
        <end position="61"/>
    </location>
</feature>
<dbReference type="Proteomes" id="UP000600171">
    <property type="component" value="Unassembled WGS sequence"/>
</dbReference>
<dbReference type="PANTHER" id="PTHR30532:SF28">
    <property type="entry name" value="PETROBACTIN-BINDING PROTEIN YCLQ"/>
    <property type="match status" value="1"/>
</dbReference>
<accession>A0A917INZ2</accession>
<proteinExistence type="inferred from homology"/>
<reference evidence="8 9" key="1">
    <citation type="journal article" date="2014" name="Int. J. Syst. Evol. Microbiol.">
        <title>Complete genome sequence of Corynebacterium casei LMG S-19264T (=DSM 44701T), isolated from a smear-ripened cheese.</title>
        <authorList>
            <consortium name="US DOE Joint Genome Institute (JGI-PGF)"/>
            <person name="Walter F."/>
            <person name="Albersmeier A."/>
            <person name="Kalinowski J."/>
            <person name="Ruckert C."/>
        </authorList>
    </citation>
    <scope>NUCLEOTIDE SEQUENCE [LARGE SCALE GENOMIC DNA]</scope>
    <source>
        <strain evidence="8 9">CCM 8669</strain>
    </source>
</reference>
<evidence type="ECO:0000256" key="2">
    <source>
        <dbReference type="ARBA" id="ARBA00008814"/>
    </source>
</evidence>
<protein>
    <submittedName>
        <fullName evidence="8">Iron ABC transporter substrate-binding protein</fullName>
    </submittedName>
</protein>
<evidence type="ECO:0000313" key="8">
    <source>
        <dbReference type="EMBL" id="GGH58322.1"/>
    </source>
</evidence>
<dbReference type="PROSITE" id="PS51257">
    <property type="entry name" value="PROKAR_LIPOPROTEIN"/>
    <property type="match status" value="1"/>
</dbReference>
<keyword evidence="9" id="KW-1185">Reference proteome</keyword>
<dbReference type="Gene3D" id="3.40.50.1980">
    <property type="entry name" value="Nitrogenase molybdenum iron protein domain"/>
    <property type="match status" value="2"/>
</dbReference>
<sequence length="334" mass="35648">MRKAHLSFSALALSAVLALSACGGASDDAASTDNSSATSSSASSSTVTVEDNFGTQEISTPPTKVAVTDNRSFEILDSWGVEPVAAPLQLVPSTLDSLKNNENVVDIGNHREPDLEALAAAEPELIINGQRFQQYYEDIKELNPDATLVELEPREGEPMIDELKRQTATLGEIFGKQAEADQLVSDFDAAVERVKKAYDPSKKVMALNVSGGEIGYIAPGEGRFYGPLFDELGLTPALTLENGSDNHEGDDISVEAIADSNPDWILVLDRDAAVSQGENQASAESVVKENAALQNVTAIKEDNVVLAPADTYTNENIITYTEVLNAYAEALEKA</sequence>
<feature type="domain" description="Fe/B12 periplasmic-binding" evidence="7">
    <location>
        <begin position="64"/>
        <end position="334"/>
    </location>
</feature>
<dbReference type="Pfam" id="PF01497">
    <property type="entry name" value="Peripla_BP_2"/>
    <property type="match status" value="1"/>
</dbReference>
<feature type="compositionally biased region" description="Polar residues" evidence="5">
    <location>
        <begin position="47"/>
        <end position="61"/>
    </location>
</feature>
<organism evidence="8 9">
    <name type="scientific">Rothia aerolata</name>
    <dbReference type="NCBI Taxonomy" id="1812262"/>
    <lineage>
        <taxon>Bacteria</taxon>
        <taxon>Bacillati</taxon>
        <taxon>Actinomycetota</taxon>
        <taxon>Actinomycetes</taxon>
        <taxon>Micrococcales</taxon>
        <taxon>Micrococcaceae</taxon>
        <taxon>Rothia</taxon>
    </lineage>
</organism>
<dbReference type="PROSITE" id="PS50983">
    <property type="entry name" value="FE_B12_PBP"/>
    <property type="match status" value="1"/>
</dbReference>